<gene>
    <name evidence="10" type="primary">fluC</name>
    <name evidence="10" type="synonym">crcB</name>
    <name evidence="11" type="ORF">GCM10009798_15880</name>
</gene>
<dbReference type="PANTHER" id="PTHR28259:SF1">
    <property type="entry name" value="FLUORIDE EXPORT PROTEIN 1-RELATED"/>
    <property type="match status" value="1"/>
</dbReference>
<evidence type="ECO:0000256" key="1">
    <source>
        <dbReference type="ARBA" id="ARBA00004651"/>
    </source>
</evidence>
<evidence type="ECO:0000256" key="7">
    <source>
        <dbReference type="ARBA" id="ARBA00035120"/>
    </source>
</evidence>
<evidence type="ECO:0000256" key="5">
    <source>
        <dbReference type="ARBA" id="ARBA00023136"/>
    </source>
</evidence>
<comment type="function">
    <text evidence="9 10">Fluoride-specific ion channel. Important for reducing fluoride concentration in the cell, thus reducing its toxicity.</text>
</comment>
<comment type="activity regulation">
    <text evidence="10">Na(+) is not transported, but it plays an essential structural role and its presence is essential for fluoride channel function.</text>
</comment>
<accession>A0ABN2QS45</accession>
<evidence type="ECO:0000256" key="8">
    <source>
        <dbReference type="ARBA" id="ARBA00035585"/>
    </source>
</evidence>
<keyword evidence="6 10" id="KW-0407">Ion channel</keyword>
<dbReference type="Pfam" id="PF02537">
    <property type="entry name" value="CRCB"/>
    <property type="match status" value="1"/>
</dbReference>
<feature type="binding site" evidence="10">
    <location>
        <position position="121"/>
    </location>
    <ligand>
        <name>Na(+)</name>
        <dbReference type="ChEBI" id="CHEBI:29101"/>
        <note>structural</note>
    </ligand>
</feature>
<evidence type="ECO:0000313" key="12">
    <source>
        <dbReference type="Proteomes" id="UP001500571"/>
    </source>
</evidence>
<evidence type="ECO:0000256" key="9">
    <source>
        <dbReference type="ARBA" id="ARBA00049940"/>
    </source>
</evidence>
<dbReference type="Proteomes" id="UP001500571">
    <property type="component" value="Unassembled WGS sequence"/>
</dbReference>
<evidence type="ECO:0000256" key="4">
    <source>
        <dbReference type="ARBA" id="ARBA00022989"/>
    </source>
</evidence>
<keyword evidence="10" id="KW-0479">Metal-binding</keyword>
<feature type="transmembrane region" description="Helical" evidence="10">
    <location>
        <begin position="77"/>
        <end position="99"/>
    </location>
</feature>
<sequence>MVPRNRRSGRLDHEVEADLHRLPLDSDVTAAPSAATLRELVADNADLLPVIAVGGALGSLARWGLSEAFPHGPDELAWGTVIANVAGSLLLGLLMAFVLDVWSERRYVRPFLGVGVLGGFTTFSTYELDARGLFATGRPGLALAYLGGSVLAALLAVLIGVVAGRAAIDRRRDRELTR</sequence>
<evidence type="ECO:0000256" key="3">
    <source>
        <dbReference type="ARBA" id="ARBA00022692"/>
    </source>
</evidence>
<feature type="transmembrane region" description="Helical" evidence="10">
    <location>
        <begin position="47"/>
        <end position="65"/>
    </location>
</feature>
<name>A0ABN2QS45_9ACTN</name>
<evidence type="ECO:0000256" key="6">
    <source>
        <dbReference type="ARBA" id="ARBA00023303"/>
    </source>
</evidence>
<dbReference type="EMBL" id="BAAAPB010000001">
    <property type="protein sequence ID" value="GAA1957307.1"/>
    <property type="molecule type" value="Genomic_DNA"/>
</dbReference>
<proteinExistence type="inferred from homology"/>
<evidence type="ECO:0000313" key="11">
    <source>
        <dbReference type="EMBL" id="GAA1957307.1"/>
    </source>
</evidence>
<comment type="caution">
    <text evidence="11">The sequence shown here is derived from an EMBL/GenBank/DDBJ whole genome shotgun (WGS) entry which is preliminary data.</text>
</comment>
<keyword evidence="10" id="KW-0915">Sodium</keyword>
<keyword evidence="12" id="KW-1185">Reference proteome</keyword>
<evidence type="ECO:0000256" key="10">
    <source>
        <dbReference type="HAMAP-Rule" id="MF_00454"/>
    </source>
</evidence>
<keyword evidence="2 10" id="KW-1003">Cell membrane</keyword>
<keyword evidence="5 10" id="KW-0472">Membrane</keyword>
<comment type="subcellular location">
    <subcellularLocation>
        <location evidence="1 10">Cell membrane</location>
        <topology evidence="1 10">Multi-pass membrane protein</topology>
    </subcellularLocation>
</comment>
<dbReference type="InterPro" id="IPR003691">
    <property type="entry name" value="FluC"/>
</dbReference>
<protein>
    <recommendedName>
        <fullName evidence="10">Fluoride-specific ion channel FluC</fullName>
    </recommendedName>
</protein>
<dbReference type="HAMAP" id="MF_00454">
    <property type="entry name" value="FluC"/>
    <property type="match status" value="1"/>
</dbReference>
<comment type="catalytic activity">
    <reaction evidence="8">
        <text>fluoride(in) = fluoride(out)</text>
        <dbReference type="Rhea" id="RHEA:76159"/>
        <dbReference type="ChEBI" id="CHEBI:17051"/>
    </reaction>
    <physiologicalReaction direction="left-to-right" evidence="8">
        <dbReference type="Rhea" id="RHEA:76160"/>
    </physiologicalReaction>
</comment>
<comment type="similarity">
    <text evidence="7 10">Belongs to the fluoride channel Fluc/FEX (TC 1.A.43) family.</text>
</comment>
<keyword evidence="10" id="KW-0406">Ion transport</keyword>
<dbReference type="PANTHER" id="PTHR28259">
    <property type="entry name" value="FLUORIDE EXPORT PROTEIN 1-RELATED"/>
    <property type="match status" value="1"/>
</dbReference>
<feature type="transmembrane region" description="Helical" evidence="10">
    <location>
        <begin position="111"/>
        <end position="128"/>
    </location>
</feature>
<evidence type="ECO:0000256" key="2">
    <source>
        <dbReference type="ARBA" id="ARBA00022475"/>
    </source>
</evidence>
<keyword evidence="4 10" id="KW-1133">Transmembrane helix</keyword>
<organism evidence="11 12">
    <name type="scientific">Nocardioides panacihumi</name>
    <dbReference type="NCBI Taxonomy" id="400774"/>
    <lineage>
        <taxon>Bacteria</taxon>
        <taxon>Bacillati</taxon>
        <taxon>Actinomycetota</taxon>
        <taxon>Actinomycetes</taxon>
        <taxon>Propionibacteriales</taxon>
        <taxon>Nocardioidaceae</taxon>
        <taxon>Nocardioides</taxon>
    </lineage>
</organism>
<keyword evidence="3 10" id="KW-0812">Transmembrane</keyword>
<feature type="transmembrane region" description="Helical" evidence="10">
    <location>
        <begin position="140"/>
        <end position="168"/>
    </location>
</feature>
<feature type="binding site" evidence="10">
    <location>
        <position position="118"/>
    </location>
    <ligand>
        <name>Na(+)</name>
        <dbReference type="ChEBI" id="CHEBI:29101"/>
        <note>structural</note>
    </ligand>
</feature>
<reference evidence="11 12" key="1">
    <citation type="journal article" date="2019" name="Int. J. Syst. Evol. Microbiol.">
        <title>The Global Catalogue of Microorganisms (GCM) 10K type strain sequencing project: providing services to taxonomists for standard genome sequencing and annotation.</title>
        <authorList>
            <consortium name="The Broad Institute Genomics Platform"/>
            <consortium name="The Broad Institute Genome Sequencing Center for Infectious Disease"/>
            <person name="Wu L."/>
            <person name="Ma J."/>
        </authorList>
    </citation>
    <scope>NUCLEOTIDE SEQUENCE [LARGE SCALE GENOMIC DNA]</scope>
    <source>
        <strain evidence="11 12">JCM 15309</strain>
    </source>
</reference>
<keyword evidence="10" id="KW-0813">Transport</keyword>